<evidence type="ECO:0000313" key="2">
    <source>
        <dbReference type="EMBL" id="CCG44020.1"/>
    </source>
</evidence>
<evidence type="ECO:0000256" key="1">
    <source>
        <dbReference type="SAM" id="Coils"/>
    </source>
</evidence>
<feature type="coiled-coil region" evidence="1">
    <location>
        <begin position="1"/>
        <end position="62"/>
    </location>
</feature>
<gene>
    <name evidence="2" type="ordered locus">HBHAL_1653</name>
</gene>
<organism evidence="2 3">
    <name type="scientific">Halobacillus halophilus (strain ATCC 35676 / DSM 2266 / JCM 20832 / KCTC 3685 / LMG 17431 / NBRC 102448 / NCIMB 2269)</name>
    <name type="common">Sporosarcina halophila</name>
    <dbReference type="NCBI Taxonomy" id="866895"/>
    <lineage>
        <taxon>Bacteria</taxon>
        <taxon>Bacillati</taxon>
        <taxon>Bacillota</taxon>
        <taxon>Bacilli</taxon>
        <taxon>Bacillales</taxon>
        <taxon>Bacillaceae</taxon>
        <taxon>Halobacillus</taxon>
    </lineage>
</organism>
<dbReference type="AlphaFoldDB" id="I0JIQ2"/>
<name>I0JIQ2_HALH3</name>
<keyword evidence="3" id="KW-1185">Reference proteome</keyword>
<accession>I0JIQ2</accession>
<proteinExistence type="predicted"/>
<protein>
    <submittedName>
        <fullName evidence="2">Uncharacterized protein</fullName>
    </submittedName>
</protein>
<dbReference type="EMBL" id="HE717023">
    <property type="protein sequence ID" value="CCG44020.1"/>
    <property type="molecule type" value="Genomic_DNA"/>
</dbReference>
<evidence type="ECO:0000313" key="3">
    <source>
        <dbReference type="Proteomes" id="UP000007397"/>
    </source>
</evidence>
<reference evidence="2 3" key="1">
    <citation type="journal article" date="2013" name="Environ. Microbiol.">
        <title>Chloride and organic osmolytes: a hybrid strategy to cope with elevated salinities by the moderately halophilic, chloride-dependent bacterium Halobacillus halophilus.</title>
        <authorList>
            <person name="Saum S.H."/>
            <person name="Pfeiffer F."/>
            <person name="Palm P."/>
            <person name="Rampp M."/>
            <person name="Schuster S.C."/>
            <person name="Muller V."/>
            <person name="Oesterhelt D."/>
        </authorList>
    </citation>
    <scope>NUCLEOTIDE SEQUENCE [LARGE SCALE GENOMIC DNA]</scope>
    <source>
        <strain evidence="3">ATCC 35676 / DSM 2266 / JCM 20832 / KCTC 3685 / LMG 17431 / NBRC 102448 / NCIMB 2269</strain>
    </source>
</reference>
<sequence length="72" mass="8776">MKELKQQIRQWESELKKHELDLEVLQVFDNLSKYLINQKKCINELGDMLDNSQQAYVDLRRELVMEGYNLRY</sequence>
<dbReference type="KEGG" id="hhd:HBHAL_1653"/>
<keyword evidence="1" id="KW-0175">Coiled coil</keyword>
<dbReference type="HOGENOM" id="CLU_2716808_0_0_9"/>
<dbReference type="STRING" id="866895.HBHAL_1653"/>
<dbReference type="Proteomes" id="UP000007397">
    <property type="component" value="Chromosome"/>
</dbReference>
<dbReference type="PATRIC" id="fig|866895.3.peg.649"/>
<dbReference type="RefSeq" id="WP_014641927.1">
    <property type="nucleotide sequence ID" value="NC_017668.1"/>
</dbReference>